<dbReference type="InterPro" id="IPR058389">
    <property type="entry name" value="DUF8076"/>
</dbReference>
<dbReference type="AlphaFoldDB" id="A0ABD5Y9Z6"/>
<organism evidence="2 3">
    <name type="scientific">Halosimplex aquaticum</name>
    <dbReference type="NCBI Taxonomy" id="3026162"/>
    <lineage>
        <taxon>Archaea</taxon>
        <taxon>Methanobacteriati</taxon>
        <taxon>Methanobacteriota</taxon>
        <taxon>Stenosarchaea group</taxon>
        <taxon>Halobacteria</taxon>
        <taxon>Halobacteriales</taxon>
        <taxon>Haloarculaceae</taxon>
        <taxon>Halosimplex</taxon>
    </lineage>
</organism>
<gene>
    <name evidence="2" type="ORF">ACFQMA_23205</name>
</gene>
<accession>A0ABD5Y9Z6</accession>
<dbReference type="EMBL" id="JBHTAS010000001">
    <property type="protein sequence ID" value="MFC7142730.1"/>
    <property type="molecule type" value="Genomic_DNA"/>
</dbReference>
<dbReference type="Proteomes" id="UP001596432">
    <property type="component" value="Unassembled WGS sequence"/>
</dbReference>
<dbReference type="RefSeq" id="WP_274323783.1">
    <property type="nucleotide sequence ID" value="NZ_CP118158.1"/>
</dbReference>
<sequence>MALHQGYNIVTEPVADTSNELTALEFFRKLAADQSLECPVTVTGLDDLLYNATEESRSKIIRELQQVLRRTRSIQSMDAVQLYVDGTIVDDNAFRIRIERSQGGVYLNVGQLFVEEPKPISATHSVARK</sequence>
<keyword evidence="3" id="KW-1185">Reference proteome</keyword>
<proteinExistence type="predicted"/>
<comment type="caution">
    <text evidence="2">The sequence shown here is derived from an EMBL/GenBank/DDBJ whole genome shotgun (WGS) entry which is preliminary data.</text>
</comment>
<evidence type="ECO:0000259" key="1">
    <source>
        <dbReference type="Pfam" id="PF26277"/>
    </source>
</evidence>
<dbReference type="GeneID" id="78823079"/>
<feature type="domain" description="DUF8076" evidence="1">
    <location>
        <begin position="3"/>
        <end position="128"/>
    </location>
</feature>
<evidence type="ECO:0000313" key="2">
    <source>
        <dbReference type="EMBL" id="MFC7142730.1"/>
    </source>
</evidence>
<dbReference type="Pfam" id="PF26277">
    <property type="entry name" value="DUF8076"/>
    <property type="match status" value="1"/>
</dbReference>
<reference evidence="2 3" key="1">
    <citation type="journal article" date="2019" name="Int. J. Syst. Evol. Microbiol.">
        <title>The Global Catalogue of Microorganisms (GCM) 10K type strain sequencing project: providing services to taxonomists for standard genome sequencing and annotation.</title>
        <authorList>
            <consortium name="The Broad Institute Genomics Platform"/>
            <consortium name="The Broad Institute Genome Sequencing Center for Infectious Disease"/>
            <person name="Wu L."/>
            <person name="Ma J."/>
        </authorList>
    </citation>
    <scope>NUCLEOTIDE SEQUENCE [LARGE SCALE GENOMIC DNA]</scope>
    <source>
        <strain evidence="2 3">XZYJT29</strain>
    </source>
</reference>
<protein>
    <recommendedName>
        <fullName evidence="1">DUF8076 domain-containing protein</fullName>
    </recommendedName>
</protein>
<evidence type="ECO:0000313" key="3">
    <source>
        <dbReference type="Proteomes" id="UP001596432"/>
    </source>
</evidence>
<name>A0ABD5Y9Z6_9EURY</name>